<protein>
    <submittedName>
        <fullName evidence="1">Uncharacterized protein</fullName>
    </submittedName>
</protein>
<reference evidence="1" key="1">
    <citation type="submission" date="2020-03" db="EMBL/GenBank/DDBJ databases">
        <title>The deep terrestrial virosphere.</title>
        <authorList>
            <person name="Holmfeldt K."/>
            <person name="Nilsson E."/>
            <person name="Simone D."/>
            <person name="Lopez-Fernandez M."/>
            <person name="Wu X."/>
            <person name="de Brujin I."/>
            <person name="Lundin D."/>
            <person name="Andersson A."/>
            <person name="Bertilsson S."/>
            <person name="Dopson M."/>
        </authorList>
    </citation>
    <scope>NUCLEOTIDE SEQUENCE</scope>
    <source>
        <strain evidence="1">TM448B00682</strain>
    </source>
</reference>
<dbReference type="AlphaFoldDB" id="A0A6M3XEV3"/>
<gene>
    <name evidence="1" type="ORF">TM448B00682_0036</name>
</gene>
<proteinExistence type="predicted"/>
<name>A0A6M3XEV3_9ZZZZ</name>
<dbReference type="EMBL" id="MT144647">
    <property type="protein sequence ID" value="QJH96342.1"/>
    <property type="molecule type" value="Genomic_DNA"/>
</dbReference>
<accession>A0A6M3XEV3</accession>
<sequence>MNKNKFIKRWRKNPQVGDKVYFINIFGEKVRGEITNINLKDNTGSTTNKVWFLGRGVSGAENPDDLYPYEVNRKIKLC</sequence>
<organism evidence="1">
    <name type="scientific">viral metagenome</name>
    <dbReference type="NCBI Taxonomy" id="1070528"/>
    <lineage>
        <taxon>unclassified sequences</taxon>
        <taxon>metagenomes</taxon>
        <taxon>organismal metagenomes</taxon>
    </lineage>
</organism>
<evidence type="ECO:0000313" key="1">
    <source>
        <dbReference type="EMBL" id="QJH96342.1"/>
    </source>
</evidence>